<dbReference type="OrthoDB" id="3219396at2759"/>
<dbReference type="EMBL" id="CAJPIZ010017368">
    <property type="protein sequence ID" value="CAG2116074.1"/>
    <property type="molecule type" value="Genomic_DNA"/>
</dbReference>
<evidence type="ECO:0000313" key="2">
    <source>
        <dbReference type="Proteomes" id="UP000759131"/>
    </source>
</evidence>
<dbReference type="AlphaFoldDB" id="A0A7R9L6J7"/>
<gene>
    <name evidence="1" type="ORF">OSB1V03_LOCUS16035</name>
</gene>
<organism evidence="1">
    <name type="scientific">Medioppia subpectinata</name>
    <dbReference type="NCBI Taxonomy" id="1979941"/>
    <lineage>
        <taxon>Eukaryota</taxon>
        <taxon>Metazoa</taxon>
        <taxon>Ecdysozoa</taxon>
        <taxon>Arthropoda</taxon>
        <taxon>Chelicerata</taxon>
        <taxon>Arachnida</taxon>
        <taxon>Acari</taxon>
        <taxon>Acariformes</taxon>
        <taxon>Sarcoptiformes</taxon>
        <taxon>Oribatida</taxon>
        <taxon>Brachypylina</taxon>
        <taxon>Oppioidea</taxon>
        <taxon>Oppiidae</taxon>
        <taxon>Medioppia</taxon>
    </lineage>
</organism>
<evidence type="ECO:0008006" key="3">
    <source>
        <dbReference type="Google" id="ProtNLM"/>
    </source>
</evidence>
<feature type="non-terminal residue" evidence="1">
    <location>
        <position position="1"/>
    </location>
</feature>
<sequence length="302" mass="35316">MGFNLIFYLFKYMFYNNKDMTQQMKHLKTSLETTDDGNEDNRQQTQLFAKNSMDRFGDDLCALLVSYISLEDRFRLECVSKQFQRTVFGSVVDITLSDEFIIYLMSGTLINTQLLATIARKFTNIGSIDCREITYGFYGKISHMLKTFRDNCRHLREIYATIWQMHSQWMHPFESLVTTISYTQREPNLRYSLTTYWSQLVKNLHTIELNDYSAQNNRLLAAFAAQNQSIRSVVFYSFERPIESTLVAFDISRLPALQTLVVEFPTDGYNFNDNALNAVLSSSLKLKTIEIRVNNEKKFYSK</sequence>
<proteinExistence type="predicted"/>
<evidence type="ECO:0000313" key="1">
    <source>
        <dbReference type="EMBL" id="CAD7635644.1"/>
    </source>
</evidence>
<dbReference type="InterPro" id="IPR032675">
    <property type="entry name" value="LRR_dom_sf"/>
</dbReference>
<dbReference type="Gene3D" id="3.80.10.10">
    <property type="entry name" value="Ribonuclease Inhibitor"/>
    <property type="match status" value="1"/>
</dbReference>
<name>A0A7R9L6J7_9ACAR</name>
<dbReference type="Proteomes" id="UP000759131">
    <property type="component" value="Unassembled WGS sequence"/>
</dbReference>
<reference evidence="1" key="1">
    <citation type="submission" date="2020-11" db="EMBL/GenBank/DDBJ databases">
        <authorList>
            <person name="Tran Van P."/>
        </authorList>
    </citation>
    <scope>NUCLEOTIDE SEQUENCE</scope>
</reference>
<protein>
    <recommendedName>
        <fullName evidence="3">F-box domain-containing protein</fullName>
    </recommendedName>
</protein>
<keyword evidence="2" id="KW-1185">Reference proteome</keyword>
<dbReference type="EMBL" id="OC871943">
    <property type="protein sequence ID" value="CAD7635644.1"/>
    <property type="molecule type" value="Genomic_DNA"/>
</dbReference>
<accession>A0A7R9L6J7</accession>